<dbReference type="InterPro" id="IPR005790">
    <property type="entry name" value="DNA_polIII_delta"/>
</dbReference>
<evidence type="ECO:0000313" key="12">
    <source>
        <dbReference type="Proteomes" id="UP000515800"/>
    </source>
</evidence>
<dbReference type="Gene3D" id="1.20.272.10">
    <property type="match status" value="1"/>
</dbReference>
<dbReference type="Gene3D" id="1.10.8.60">
    <property type="match status" value="1"/>
</dbReference>
<dbReference type="Gene3D" id="3.40.50.300">
    <property type="entry name" value="P-loop containing nucleotide triphosphate hydrolases"/>
    <property type="match status" value="1"/>
</dbReference>
<dbReference type="SUPFAM" id="SSF48019">
    <property type="entry name" value="post-AAA+ oligomerization domain-like"/>
    <property type="match status" value="1"/>
</dbReference>
<dbReference type="NCBIfam" id="TIGR01128">
    <property type="entry name" value="holA"/>
    <property type="match status" value="1"/>
</dbReference>
<comment type="catalytic activity">
    <reaction evidence="8">
        <text>DNA(n) + a 2'-deoxyribonucleoside 5'-triphosphate = DNA(n+1) + diphosphate</text>
        <dbReference type="Rhea" id="RHEA:22508"/>
        <dbReference type="Rhea" id="RHEA-COMP:17339"/>
        <dbReference type="Rhea" id="RHEA-COMP:17340"/>
        <dbReference type="ChEBI" id="CHEBI:33019"/>
        <dbReference type="ChEBI" id="CHEBI:61560"/>
        <dbReference type="ChEBI" id="CHEBI:173112"/>
        <dbReference type="EC" id="2.7.7.7"/>
    </reaction>
</comment>
<dbReference type="PANTHER" id="PTHR34388:SF1">
    <property type="entry name" value="DNA POLYMERASE III SUBUNIT DELTA"/>
    <property type="match status" value="1"/>
</dbReference>
<keyword evidence="5" id="KW-0235">DNA replication</keyword>
<sequence length="340" mass="38894">MAVTLQTIQNDLSDAQTAPVYLIQGTDQYLLDQARQLFVNSVPKEDQAMNLAQFDMHEVPLSVALDDARSMPFFGDKRTVLIDNAFFLSGEQNRYKIEHQVDELLLYLDHPEPQTTLVIFAPYDKLDRRKKVTKRLQEQSQHLAFGELTEKDILGMIQHRLRTSGYDMTNEAQQLLGRLTNYNLTVMMSELDKLMLFAVNDKKITETMVSASVTKTLNESIFDLIDLLLQKKLSQAVNLYHQLLVSGEEPLRLHGAMLSQFRLLLQVKAATTSEQGTATALKVHPYRVKLARQTGRKLAYKNIAQAYLGLVDMEKQLKRTARDPELLFELFVLRYQTITA</sequence>
<proteinExistence type="inferred from homology"/>
<evidence type="ECO:0000259" key="9">
    <source>
        <dbReference type="Pfam" id="PF06144"/>
    </source>
</evidence>
<keyword evidence="4 11" id="KW-0548">Nucleotidyltransferase</keyword>
<dbReference type="SUPFAM" id="SSF52540">
    <property type="entry name" value="P-loop containing nucleoside triphosphate hydrolases"/>
    <property type="match status" value="1"/>
</dbReference>
<reference evidence="11 12" key="1">
    <citation type="submission" date="2020-08" db="EMBL/GenBank/DDBJ databases">
        <title>Genome sequence of Weissella diestrammenae KACC 16890T.</title>
        <authorList>
            <person name="Hyun D.-W."/>
            <person name="Bae J.-W."/>
        </authorList>
    </citation>
    <scope>NUCLEOTIDE SEQUENCE [LARGE SCALE GENOMIC DNA]</scope>
    <source>
        <strain evidence="11 12">KACC 16890</strain>
    </source>
</reference>
<dbReference type="PANTHER" id="PTHR34388">
    <property type="entry name" value="DNA POLYMERASE III SUBUNIT DELTA"/>
    <property type="match status" value="1"/>
</dbReference>
<comment type="similarity">
    <text evidence="7">Belongs to the DNA polymerase HolA subunit family.</text>
</comment>
<evidence type="ECO:0000313" key="11">
    <source>
        <dbReference type="EMBL" id="QNN74962.1"/>
    </source>
</evidence>
<evidence type="ECO:0000256" key="8">
    <source>
        <dbReference type="ARBA" id="ARBA00049244"/>
    </source>
</evidence>
<keyword evidence="3 11" id="KW-0808">Transferase</keyword>
<dbReference type="GO" id="GO:0009360">
    <property type="term" value="C:DNA polymerase III complex"/>
    <property type="evidence" value="ECO:0007669"/>
    <property type="project" value="InterPro"/>
</dbReference>
<dbReference type="EMBL" id="CP060724">
    <property type="protein sequence ID" value="QNN74962.1"/>
    <property type="molecule type" value="Genomic_DNA"/>
</dbReference>
<evidence type="ECO:0000256" key="7">
    <source>
        <dbReference type="ARBA" id="ARBA00034754"/>
    </source>
</evidence>
<dbReference type="InterPro" id="IPR008921">
    <property type="entry name" value="DNA_pol3_clamp-load_cplx_C"/>
</dbReference>
<evidence type="ECO:0000256" key="4">
    <source>
        <dbReference type="ARBA" id="ARBA00022695"/>
    </source>
</evidence>
<evidence type="ECO:0000256" key="5">
    <source>
        <dbReference type="ARBA" id="ARBA00022705"/>
    </source>
</evidence>
<keyword evidence="12" id="KW-1185">Reference proteome</keyword>
<organism evidence="11 12">
    <name type="scientific">Weissella diestrammenae</name>
    <dbReference type="NCBI Taxonomy" id="1162633"/>
    <lineage>
        <taxon>Bacteria</taxon>
        <taxon>Bacillati</taxon>
        <taxon>Bacillota</taxon>
        <taxon>Bacilli</taxon>
        <taxon>Lactobacillales</taxon>
        <taxon>Lactobacillaceae</taxon>
        <taxon>Weissella</taxon>
    </lineage>
</organism>
<keyword evidence="6" id="KW-0239">DNA-directed DNA polymerase</keyword>
<dbReference type="GO" id="GO:0003677">
    <property type="term" value="F:DNA binding"/>
    <property type="evidence" value="ECO:0007669"/>
    <property type="project" value="InterPro"/>
</dbReference>
<dbReference type="GO" id="GO:0003887">
    <property type="term" value="F:DNA-directed DNA polymerase activity"/>
    <property type="evidence" value="ECO:0007669"/>
    <property type="project" value="UniProtKB-KW"/>
</dbReference>
<protein>
    <recommendedName>
        <fullName evidence="2">DNA polymerase III subunit delta</fullName>
        <ecNumber evidence="1">2.7.7.7</ecNumber>
    </recommendedName>
</protein>
<dbReference type="InterPro" id="IPR010372">
    <property type="entry name" value="DNA_pol3_delta_N"/>
</dbReference>
<accession>A0A7G9T4D7</accession>
<dbReference type="Pfam" id="PF21694">
    <property type="entry name" value="DNA_pol3_delta_C"/>
    <property type="match status" value="1"/>
</dbReference>
<dbReference type="Pfam" id="PF06144">
    <property type="entry name" value="DNA_pol3_delta"/>
    <property type="match status" value="1"/>
</dbReference>
<name>A0A7G9T4D7_9LACO</name>
<dbReference type="Proteomes" id="UP000515800">
    <property type="component" value="Chromosome"/>
</dbReference>
<evidence type="ECO:0000259" key="10">
    <source>
        <dbReference type="Pfam" id="PF21694"/>
    </source>
</evidence>
<dbReference type="GO" id="GO:0006261">
    <property type="term" value="P:DNA-templated DNA replication"/>
    <property type="evidence" value="ECO:0007669"/>
    <property type="project" value="TreeGrafter"/>
</dbReference>
<dbReference type="RefSeq" id="WP_187528797.1">
    <property type="nucleotide sequence ID" value="NZ_CP060724.1"/>
</dbReference>
<feature type="domain" description="DNA polymerase III delta N-terminal" evidence="9">
    <location>
        <begin position="21"/>
        <end position="141"/>
    </location>
</feature>
<gene>
    <name evidence="11" type="primary">holA</name>
    <name evidence="11" type="ORF">H9L19_06120</name>
</gene>
<dbReference type="KEGG" id="wdi:H9L19_06120"/>
<dbReference type="AlphaFoldDB" id="A0A7G9T4D7"/>
<evidence type="ECO:0000256" key="1">
    <source>
        <dbReference type="ARBA" id="ARBA00012417"/>
    </source>
</evidence>
<dbReference type="InterPro" id="IPR027417">
    <property type="entry name" value="P-loop_NTPase"/>
</dbReference>
<evidence type="ECO:0000256" key="3">
    <source>
        <dbReference type="ARBA" id="ARBA00022679"/>
    </source>
</evidence>
<dbReference type="EC" id="2.7.7.7" evidence="1"/>
<dbReference type="InterPro" id="IPR048466">
    <property type="entry name" value="DNA_pol3_delta-like_C"/>
</dbReference>
<evidence type="ECO:0000256" key="6">
    <source>
        <dbReference type="ARBA" id="ARBA00022932"/>
    </source>
</evidence>
<evidence type="ECO:0000256" key="2">
    <source>
        <dbReference type="ARBA" id="ARBA00017703"/>
    </source>
</evidence>
<feature type="domain" description="DNA polymerase III delta subunit-like C-terminal" evidence="10">
    <location>
        <begin position="219"/>
        <end position="335"/>
    </location>
</feature>